<gene>
    <name evidence="2" type="ORF">AMTR_s00031p00066110</name>
</gene>
<sequence>MEELVVGLIEESMKGGGSRRGASPDTPRAMAKSNFVLQARHPQAIAKSLNPGVPPSLGDISGPFHL</sequence>
<evidence type="ECO:0000256" key="1">
    <source>
        <dbReference type="SAM" id="MobiDB-lite"/>
    </source>
</evidence>
<dbReference type="Gramene" id="ERN16508">
    <property type="protein sequence ID" value="ERN16508"/>
    <property type="gene ID" value="AMTR_s00031p00066110"/>
</dbReference>
<proteinExistence type="predicted"/>
<reference evidence="3" key="1">
    <citation type="journal article" date="2013" name="Science">
        <title>The Amborella genome and the evolution of flowering plants.</title>
        <authorList>
            <consortium name="Amborella Genome Project"/>
        </authorList>
    </citation>
    <scope>NUCLEOTIDE SEQUENCE [LARGE SCALE GENOMIC DNA]</scope>
</reference>
<dbReference type="HOGENOM" id="CLU_2834535_0_0_1"/>
<protein>
    <submittedName>
        <fullName evidence="2">Uncharacterized protein</fullName>
    </submittedName>
</protein>
<feature type="region of interest" description="Disordered" evidence="1">
    <location>
        <begin position="47"/>
        <end position="66"/>
    </location>
</feature>
<dbReference type="AlphaFoldDB" id="U5D800"/>
<organism evidence="2 3">
    <name type="scientific">Amborella trichopoda</name>
    <dbReference type="NCBI Taxonomy" id="13333"/>
    <lineage>
        <taxon>Eukaryota</taxon>
        <taxon>Viridiplantae</taxon>
        <taxon>Streptophyta</taxon>
        <taxon>Embryophyta</taxon>
        <taxon>Tracheophyta</taxon>
        <taxon>Spermatophyta</taxon>
        <taxon>Magnoliopsida</taxon>
        <taxon>Amborellales</taxon>
        <taxon>Amborellaceae</taxon>
        <taxon>Amborella</taxon>
    </lineage>
</organism>
<keyword evidence="3" id="KW-1185">Reference proteome</keyword>
<dbReference type="Proteomes" id="UP000017836">
    <property type="component" value="Unassembled WGS sequence"/>
</dbReference>
<evidence type="ECO:0000313" key="3">
    <source>
        <dbReference type="Proteomes" id="UP000017836"/>
    </source>
</evidence>
<dbReference type="EMBL" id="KI392442">
    <property type="protein sequence ID" value="ERN16508.1"/>
    <property type="molecule type" value="Genomic_DNA"/>
</dbReference>
<name>U5D800_AMBTC</name>
<evidence type="ECO:0000313" key="2">
    <source>
        <dbReference type="EMBL" id="ERN16508.1"/>
    </source>
</evidence>
<accession>U5D800</accession>